<feature type="transmembrane region" description="Helical" evidence="13">
    <location>
        <begin position="236"/>
        <end position="256"/>
    </location>
</feature>
<dbReference type="EMBL" id="CP017111">
    <property type="protein sequence ID" value="AOO66440.1"/>
    <property type="molecule type" value="Genomic_DNA"/>
</dbReference>
<dbReference type="Gene3D" id="1.20.950.20">
    <property type="entry name" value="Transmembrane di-heme cytochromes, Chain C"/>
    <property type="match status" value="1"/>
</dbReference>
<keyword evidence="7 13" id="KW-0812">Transmembrane</keyword>
<dbReference type="GO" id="GO:0015944">
    <property type="term" value="P:formate oxidation"/>
    <property type="evidence" value="ECO:0007669"/>
    <property type="project" value="TreeGrafter"/>
</dbReference>
<keyword evidence="14" id="KW-0732">Signal</keyword>
<evidence type="ECO:0000256" key="7">
    <source>
        <dbReference type="ARBA" id="ARBA00022692"/>
    </source>
</evidence>
<evidence type="ECO:0000256" key="12">
    <source>
        <dbReference type="ARBA" id="ARBA00023136"/>
    </source>
</evidence>
<keyword evidence="5" id="KW-1003">Cell membrane</keyword>
<keyword evidence="11" id="KW-0408">Iron</keyword>
<dbReference type="GO" id="GO:0036397">
    <property type="term" value="F:formate dehydrogenase (quinone) activity"/>
    <property type="evidence" value="ECO:0007669"/>
    <property type="project" value="TreeGrafter"/>
</dbReference>
<comment type="subcellular location">
    <subcellularLocation>
        <location evidence="2">Cell membrane</location>
        <topology evidence="2">Multi-pass membrane protein</topology>
    </subcellularLocation>
</comment>
<keyword evidence="4" id="KW-0813">Transport</keyword>
<comment type="similarity">
    <text evidence="3">Belongs to the formate dehydrogenase gamma subunit family.</text>
</comment>
<dbReference type="GO" id="GO:0009326">
    <property type="term" value="C:formate dehydrogenase complex"/>
    <property type="evidence" value="ECO:0007669"/>
    <property type="project" value="InterPro"/>
</dbReference>
<dbReference type="STRING" id="1193502.SHALO_2682"/>
<evidence type="ECO:0000256" key="2">
    <source>
        <dbReference type="ARBA" id="ARBA00004651"/>
    </source>
</evidence>
<evidence type="ECO:0000313" key="17">
    <source>
        <dbReference type="Proteomes" id="UP000094609"/>
    </source>
</evidence>
<feature type="transmembrane region" description="Helical" evidence="13">
    <location>
        <begin position="56"/>
        <end position="79"/>
    </location>
</feature>
<evidence type="ECO:0000256" key="6">
    <source>
        <dbReference type="ARBA" id="ARBA00022617"/>
    </source>
</evidence>
<dbReference type="InterPro" id="IPR051817">
    <property type="entry name" value="FDH_cytochrome_b556_subunit"/>
</dbReference>
<evidence type="ECO:0000256" key="9">
    <source>
        <dbReference type="ARBA" id="ARBA00022982"/>
    </source>
</evidence>
<name>A0A1D7TN90_9BACT</name>
<feature type="transmembrane region" description="Helical" evidence="13">
    <location>
        <begin position="195"/>
        <end position="216"/>
    </location>
</feature>
<organism evidence="16 17">
    <name type="scientific">Sulfurospirillum halorespirans DSM 13726</name>
    <dbReference type="NCBI Taxonomy" id="1193502"/>
    <lineage>
        <taxon>Bacteria</taxon>
        <taxon>Pseudomonadati</taxon>
        <taxon>Campylobacterota</taxon>
        <taxon>Epsilonproteobacteria</taxon>
        <taxon>Campylobacterales</taxon>
        <taxon>Sulfurospirillaceae</taxon>
        <taxon>Sulfurospirillum</taxon>
    </lineage>
</organism>
<keyword evidence="16" id="KW-0560">Oxidoreductase</keyword>
<evidence type="ECO:0000256" key="8">
    <source>
        <dbReference type="ARBA" id="ARBA00022723"/>
    </source>
</evidence>
<evidence type="ECO:0000256" key="10">
    <source>
        <dbReference type="ARBA" id="ARBA00022989"/>
    </source>
</evidence>
<evidence type="ECO:0000256" key="13">
    <source>
        <dbReference type="SAM" id="Phobius"/>
    </source>
</evidence>
<feature type="domain" description="Cytochrome b561 bacterial/Ni-hydrogenase" evidence="15">
    <location>
        <begin position="94"/>
        <end position="275"/>
    </location>
</feature>
<keyword evidence="6" id="KW-0349">Heme</keyword>
<proteinExistence type="inferred from homology"/>
<dbReference type="SUPFAM" id="SSF81342">
    <property type="entry name" value="Transmembrane di-heme cytochromes"/>
    <property type="match status" value="1"/>
</dbReference>
<feature type="signal peptide" evidence="14">
    <location>
        <begin position="1"/>
        <end position="20"/>
    </location>
</feature>
<dbReference type="GO" id="GO:0008863">
    <property type="term" value="F:formate dehydrogenase (NAD+) activity"/>
    <property type="evidence" value="ECO:0007669"/>
    <property type="project" value="InterPro"/>
</dbReference>
<feature type="chain" id="PRO_5009099547" evidence="14">
    <location>
        <begin position="21"/>
        <end position="299"/>
    </location>
</feature>
<dbReference type="GO" id="GO:0005886">
    <property type="term" value="C:plasma membrane"/>
    <property type="evidence" value="ECO:0007669"/>
    <property type="project" value="UniProtKB-SubCell"/>
</dbReference>
<evidence type="ECO:0000256" key="4">
    <source>
        <dbReference type="ARBA" id="ARBA00022448"/>
    </source>
</evidence>
<evidence type="ECO:0000256" key="14">
    <source>
        <dbReference type="SAM" id="SignalP"/>
    </source>
</evidence>
<dbReference type="NCBIfam" id="TIGR01583">
    <property type="entry name" value="formate-DH-gamm"/>
    <property type="match status" value="1"/>
</dbReference>
<dbReference type="RefSeq" id="WP_069478974.1">
    <property type="nucleotide sequence ID" value="NZ_CP017111.1"/>
</dbReference>
<evidence type="ECO:0000313" key="16">
    <source>
        <dbReference type="EMBL" id="AOO66440.1"/>
    </source>
</evidence>
<evidence type="ECO:0000259" key="15">
    <source>
        <dbReference type="Pfam" id="PF01292"/>
    </source>
</evidence>
<dbReference type="GO" id="GO:0046872">
    <property type="term" value="F:metal ion binding"/>
    <property type="evidence" value="ECO:0007669"/>
    <property type="project" value="UniProtKB-KW"/>
</dbReference>
<keyword evidence="9" id="KW-0249">Electron transport</keyword>
<dbReference type="EC" id="1.2.1.2" evidence="16"/>
<dbReference type="InterPro" id="IPR016174">
    <property type="entry name" value="Di-haem_cyt_TM"/>
</dbReference>
<keyword evidence="12 13" id="KW-0472">Membrane</keyword>
<feature type="transmembrane region" description="Helical" evidence="13">
    <location>
        <begin position="100"/>
        <end position="125"/>
    </location>
</feature>
<accession>A0A1D7TN90</accession>
<dbReference type="InterPro" id="IPR006471">
    <property type="entry name" value="Formate_DH_gsu"/>
</dbReference>
<sequence length="299" mass="34092">MRKYMTLFIAALCLASVAYATDSQIWGEMRIQNILGYGQEESWKLGPLFTLLQSKYFAWIFLGVLLGVPLVFFLHYKIVGPKVFPHSHNKHYAFNLFHRTVHQIAAVSFLVLLPTGFIIVFGDFFGGGTLVRMAKNLHGLFTIPFAIVVIPMALMWLKEALFNLEDVKWFMILGGYLSKEKQIINATQFNAGQKMWYWVAILGGITMILSGAFMFFLDFKMEMLHNITGLSQIDLLRVAAILHNVMGFAVVALFITHVYMSMFAIKGAVHSIITGYVEEEEVKILHNAWYKKLKEKGKF</sequence>
<evidence type="ECO:0000256" key="1">
    <source>
        <dbReference type="ARBA" id="ARBA00001971"/>
    </source>
</evidence>
<dbReference type="Pfam" id="PF01292">
    <property type="entry name" value="Ni_hydr_CYTB"/>
    <property type="match status" value="1"/>
</dbReference>
<evidence type="ECO:0000256" key="11">
    <source>
        <dbReference type="ARBA" id="ARBA00023004"/>
    </source>
</evidence>
<dbReference type="PANTHER" id="PTHR30074:SF6">
    <property type="entry name" value="FORMATE DEHYDROGENASE GAMMA SUBUNIT"/>
    <property type="match status" value="1"/>
</dbReference>
<dbReference type="InterPro" id="IPR011577">
    <property type="entry name" value="Cyt_b561_bac/Ni-Hgenase"/>
</dbReference>
<dbReference type="PATRIC" id="fig|1193502.14.peg.2715"/>
<keyword evidence="10 13" id="KW-1133">Transmembrane helix</keyword>
<evidence type="ECO:0000256" key="5">
    <source>
        <dbReference type="ARBA" id="ARBA00022475"/>
    </source>
</evidence>
<dbReference type="GO" id="GO:0009055">
    <property type="term" value="F:electron transfer activity"/>
    <property type="evidence" value="ECO:0007669"/>
    <property type="project" value="InterPro"/>
</dbReference>
<dbReference type="GO" id="GO:0009061">
    <property type="term" value="P:anaerobic respiration"/>
    <property type="evidence" value="ECO:0007669"/>
    <property type="project" value="TreeGrafter"/>
</dbReference>
<keyword evidence="8" id="KW-0479">Metal-binding</keyword>
<evidence type="ECO:0000256" key="3">
    <source>
        <dbReference type="ARBA" id="ARBA00010747"/>
    </source>
</evidence>
<dbReference type="PANTHER" id="PTHR30074">
    <property type="entry name" value="FORMATE DEHYDROGENASE, NITRATE-INDUCIBLE, CYTOCHROME B556 FDN SUBUNIT"/>
    <property type="match status" value="1"/>
</dbReference>
<protein>
    <submittedName>
        <fullName evidence="16">Formate dehydrogenase, cytochrome B subunit</fullName>
        <ecNumber evidence="16">1.2.1.2</ecNumber>
    </submittedName>
</protein>
<reference evidence="17" key="1">
    <citation type="submission" date="2016-08" db="EMBL/GenBank/DDBJ databases">
        <title>Complete genome sequence of the organohalide-respiring Epsilonproteobacterium Sulfurospirillum halorespirans.</title>
        <authorList>
            <person name="Goris T."/>
            <person name="Zimmermann J."/>
            <person name="Schenz B."/>
            <person name="Lemos M."/>
            <person name="Hackermueller J."/>
            <person name="Diekert G."/>
        </authorList>
    </citation>
    <scope>NUCLEOTIDE SEQUENCE [LARGE SCALE GENOMIC DNA]</scope>
    <source>
        <strain>DSM 13726</strain>
        <strain evidence="17">PCE-M2</strain>
    </source>
</reference>
<dbReference type="Proteomes" id="UP000094609">
    <property type="component" value="Chromosome"/>
</dbReference>
<feature type="transmembrane region" description="Helical" evidence="13">
    <location>
        <begin position="137"/>
        <end position="157"/>
    </location>
</feature>
<dbReference type="GO" id="GO:0022904">
    <property type="term" value="P:respiratory electron transport chain"/>
    <property type="evidence" value="ECO:0007669"/>
    <property type="project" value="InterPro"/>
</dbReference>
<keyword evidence="17" id="KW-1185">Reference proteome</keyword>
<gene>
    <name evidence="16" type="ORF">SHALO_2682</name>
</gene>
<dbReference type="KEGG" id="shal:SHALO_2682"/>
<comment type="cofactor">
    <cofactor evidence="1">
        <name>heme</name>
        <dbReference type="ChEBI" id="CHEBI:30413"/>
    </cofactor>
</comment>
<dbReference type="AlphaFoldDB" id="A0A1D7TN90"/>